<dbReference type="STRING" id="360911.EAT1b_0051"/>
<sequence>MKAIKETDLLQDRDEKQRVPLLEAQLKAAQDLNLTLMEVTATLYEEKVQMQENQLMVMGAVADVFEMVLSMTEGGS</sequence>
<dbReference type="EMBL" id="CP001615">
    <property type="protein sequence ID" value="ACQ68986.1"/>
    <property type="molecule type" value="Genomic_DNA"/>
</dbReference>
<dbReference type="KEGG" id="eat:EAT1b_0051"/>
<keyword evidence="2" id="KW-1185">Reference proteome</keyword>
<dbReference type="RefSeq" id="WP_012726105.1">
    <property type="nucleotide sequence ID" value="NC_012673.1"/>
</dbReference>
<reference evidence="1 2" key="1">
    <citation type="journal article" date="2011" name="J. Bacteriol.">
        <title>Complete genome sequence of the Thermophilic Bacterium Exiguobacterium sp. AT1b.</title>
        <authorList>
            <person name="Vishnivetskaya T.A."/>
            <person name="Lucas S."/>
            <person name="Copeland A."/>
            <person name="Lapidus A."/>
            <person name="Glavina Del Rio T."/>
            <person name="Dalin E."/>
            <person name="Tice H."/>
            <person name="Bruce D.C."/>
            <person name="Goodwin L.A."/>
            <person name="Pitluck S."/>
            <person name="Saunders E."/>
            <person name="Brettin T."/>
            <person name="Detter C."/>
            <person name="Han C."/>
            <person name="Larimer F."/>
            <person name="Land M.L."/>
            <person name="Hauser L.J."/>
            <person name="Kyrpides N.C."/>
            <person name="Ovchinnikova G."/>
            <person name="Kathariou S."/>
            <person name="Ramaley R.F."/>
            <person name="Rodrigues D.F."/>
            <person name="Hendrix C."/>
            <person name="Richardson P."/>
            <person name="Tiedje J.M."/>
        </authorList>
    </citation>
    <scope>NUCLEOTIDE SEQUENCE [LARGE SCALE GENOMIC DNA]</scope>
    <source>
        <strain evidence="2">ATCC BAA-1283 / AT1b</strain>
    </source>
</reference>
<proteinExistence type="predicted"/>
<evidence type="ECO:0000313" key="1">
    <source>
        <dbReference type="EMBL" id="ACQ68986.1"/>
    </source>
</evidence>
<dbReference type="Proteomes" id="UP000000716">
    <property type="component" value="Chromosome"/>
</dbReference>
<organism evidence="1 2">
    <name type="scientific">Exiguobacterium sp. (strain ATCC BAA-1283 / AT1b)</name>
    <dbReference type="NCBI Taxonomy" id="360911"/>
    <lineage>
        <taxon>Bacteria</taxon>
        <taxon>Bacillati</taxon>
        <taxon>Bacillota</taxon>
        <taxon>Bacilli</taxon>
        <taxon>Bacillales</taxon>
        <taxon>Bacillales Family XII. Incertae Sedis</taxon>
        <taxon>Exiguobacterium</taxon>
    </lineage>
</organism>
<gene>
    <name evidence="1" type="ordered locus">EAT1b_0051</name>
</gene>
<name>C4L140_EXISA</name>
<evidence type="ECO:0000313" key="2">
    <source>
        <dbReference type="Proteomes" id="UP000000716"/>
    </source>
</evidence>
<accession>C4L140</accession>
<dbReference type="AlphaFoldDB" id="C4L140"/>
<protein>
    <submittedName>
        <fullName evidence="1">Uncharacterized protein</fullName>
    </submittedName>
</protein>
<dbReference type="HOGENOM" id="CLU_2649113_0_0_9"/>